<dbReference type="PANTHER" id="PTHR43588">
    <property type="entry name" value="COBALT-PRECORRIN-8 METHYLMUTASE"/>
    <property type="match status" value="1"/>
</dbReference>
<evidence type="ECO:0000256" key="3">
    <source>
        <dbReference type="ARBA" id="ARBA00022573"/>
    </source>
</evidence>
<evidence type="ECO:0000313" key="6">
    <source>
        <dbReference type="EMBL" id="SFN65165.1"/>
    </source>
</evidence>
<dbReference type="SUPFAM" id="SSF63965">
    <property type="entry name" value="Precorrin-8X methylmutase CbiC/CobH"/>
    <property type="match status" value="1"/>
</dbReference>
<dbReference type="EMBL" id="FOVR01000001">
    <property type="protein sequence ID" value="SFN65165.1"/>
    <property type="molecule type" value="Genomic_DNA"/>
</dbReference>
<sequence>MTSHHYEKDPAAIYASSFSIIRQEAGDALATLPPSLEPVAVRLMHSVGMTDLVADLRFSPNAADTGLAALTRGTTILVDTQMVAGGISPRFFAQGAALSKNRVLVTLNDPQVSDIANEMKTTRTAAAMELWRPHLEGSIVAIGNAPTALFRLLEMVRQGAGKPALVLGFPVGFVGAAESKQALVGEAAELELDYIAMLGRRGGTPMASAAVNALAIAALGQSDKPM</sequence>
<keyword evidence="4" id="KW-0413">Isomerase</keyword>
<dbReference type="RefSeq" id="WP_090068639.1">
    <property type="nucleotide sequence ID" value="NZ_FOVR01000001.1"/>
</dbReference>
<evidence type="ECO:0000256" key="1">
    <source>
        <dbReference type="ARBA" id="ARBA00004953"/>
    </source>
</evidence>
<proteinExistence type="inferred from homology"/>
<evidence type="ECO:0000256" key="2">
    <source>
        <dbReference type="ARBA" id="ARBA00009774"/>
    </source>
</evidence>
<keyword evidence="7" id="KW-1185">Reference proteome</keyword>
<dbReference type="InterPro" id="IPR036588">
    <property type="entry name" value="CobH/CbiC_sf"/>
</dbReference>
<gene>
    <name evidence="6" type="ORF">SAMN04488056_101590</name>
</gene>
<keyword evidence="3" id="KW-0169">Cobalamin biosynthesis</keyword>
<dbReference type="Proteomes" id="UP000199236">
    <property type="component" value="Unassembled WGS sequence"/>
</dbReference>
<comment type="pathway">
    <text evidence="1">Cofactor biosynthesis; adenosylcobalamin biosynthesis.</text>
</comment>
<dbReference type="STRING" id="655353.SAMN04488056_101590"/>
<dbReference type="OrthoDB" id="9780708at2"/>
<dbReference type="Pfam" id="PF02570">
    <property type="entry name" value="CbiC"/>
    <property type="match status" value="1"/>
</dbReference>
<accession>A0A1I5ARU1</accession>
<dbReference type="InterPro" id="IPR003722">
    <property type="entry name" value="Cbl_synth_CobH/CbiC"/>
</dbReference>
<dbReference type="Gene3D" id="3.40.50.10230">
    <property type="entry name" value="Cobalamin biosynthesis CobH/CbiC, precorrin-8X methylmutase"/>
    <property type="match status" value="1"/>
</dbReference>
<dbReference type="PANTHER" id="PTHR43588:SF1">
    <property type="entry name" value="COBALT-PRECORRIN-8 METHYLMUTASE"/>
    <property type="match status" value="1"/>
</dbReference>
<dbReference type="UniPathway" id="UPA00148"/>
<reference evidence="6 7" key="1">
    <citation type="submission" date="2016-10" db="EMBL/GenBank/DDBJ databases">
        <authorList>
            <person name="de Groot N.N."/>
        </authorList>
    </citation>
    <scope>NUCLEOTIDE SEQUENCE [LARGE SCALE GENOMIC DNA]</scope>
    <source>
        <strain evidence="6 7">CGMCC 1.9157</strain>
    </source>
</reference>
<dbReference type="AlphaFoldDB" id="A0A1I5ARU1"/>
<comment type="similarity">
    <text evidence="2">Belongs to the CobH/CbiC family.</text>
</comment>
<protein>
    <submittedName>
        <fullName evidence="6">Precorrin-8X methylmutase</fullName>
    </submittedName>
</protein>
<evidence type="ECO:0000259" key="5">
    <source>
        <dbReference type="Pfam" id="PF02570"/>
    </source>
</evidence>
<feature type="domain" description="Cobalamin biosynthesis precorrin-8X methylmutase CobH/CbiC" evidence="5">
    <location>
        <begin position="13"/>
        <end position="215"/>
    </location>
</feature>
<name>A0A1I5ARU1_9HYPH</name>
<evidence type="ECO:0000313" key="7">
    <source>
        <dbReference type="Proteomes" id="UP000199236"/>
    </source>
</evidence>
<organism evidence="6 7">
    <name type="scientific">Cohaesibacter marisflavi</name>
    <dbReference type="NCBI Taxonomy" id="655353"/>
    <lineage>
        <taxon>Bacteria</taxon>
        <taxon>Pseudomonadati</taxon>
        <taxon>Pseudomonadota</taxon>
        <taxon>Alphaproteobacteria</taxon>
        <taxon>Hyphomicrobiales</taxon>
        <taxon>Cohaesibacteraceae</taxon>
    </lineage>
</organism>
<dbReference type="GO" id="GO:0009236">
    <property type="term" value="P:cobalamin biosynthetic process"/>
    <property type="evidence" value="ECO:0007669"/>
    <property type="project" value="UniProtKB-UniPathway"/>
</dbReference>
<evidence type="ECO:0000256" key="4">
    <source>
        <dbReference type="ARBA" id="ARBA00023235"/>
    </source>
</evidence>
<dbReference type="GO" id="GO:0016993">
    <property type="term" value="F:precorrin-8X methylmutase activity"/>
    <property type="evidence" value="ECO:0007669"/>
    <property type="project" value="InterPro"/>
</dbReference>